<dbReference type="AlphaFoldDB" id="A0A815ZDX0"/>
<evidence type="ECO:0000313" key="3">
    <source>
        <dbReference type="EMBL" id="CAF4449327.1"/>
    </source>
</evidence>
<name>A0A815ZDX0_9BILA</name>
<sequence>MLEQNPLIFQSEYVLHISTQTDRVSLLSGDEADRAIEESGQEEDYSSKSENFYSEADSSLDDANDNNYVKENQSAVHRFDYRRHVQGEQIHENQNLTESRISSSL</sequence>
<protein>
    <submittedName>
        <fullName evidence="2">Uncharacterized protein</fullName>
    </submittedName>
</protein>
<keyword evidence="4" id="KW-1185">Reference proteome</keyword>
<dbReference type="Proteomes" id="UP000663829">
    <property type="component" value="Unassembled WGS sequence"/>
</dbReference>
<reference evidence="2" key="1">
    <citation type="submission" date="2021-02" db="EMBL/GenBank/DDBJ databases">
        <authorList>
            <person name="Nowell W R."/>
        </authorList>
    </citation>
    <scope>NUCLEOTIDE SEQUENCE</scope>
</reference>
<accession>A0A815ZDX0</accession>
<dbReference type="Proteomes" id="UP000681722">
    <property type="component" value="Unassembled WGS sequence"/>
</dbReference>
<dbReference type="EMBL" id="CAJNOQ010031732">
    <property type="protein sequence ID" value="CAF1581529.1"/>
    <property type="molecule type" value="Genomic_DNA"/>
</dbReference>
<feature type="region of interest" description="Disordered" evidence="1">
    <location>
        <begin position="32"/>
        <end position="66"/>
    </location>
</feature>
<evidence type="ECO:0000313" key="4">
    <source>
        <dbReference type="Proteomes" id="UP000663829"/>
    </source>
</evidence>
<dbReference type="EMBL" id="CAJOBC010097702">
    <property type="protein sequence ID" value="CAF4449327.1"/>
    <property type="molecule type" value="Genomic_DNA"/>
</dbReference>
<organism evidence="2 4">
    <name type="scientific">Didymodactylos carnosus</name>
    <dbReference type="NCBI Taxonomy" id="1234261"/>
    <lineage>
        <taxon>Eukaryota</taxon>
        <taxon>Metazoa</taxon>
        <taxon>Spiralia</taxon>
        <taxon>Gnathifera</taxon>
        <taxon>Rotifera</taxon>
        <taxon>Eurotatoria</taxon>
        <taxon>Bdelloidea</taxon>
        <taxon>Philodinida</taxon>
        <taxon>Philodinidae</taxon>
        <taxon>Didymodactylos</taxon>
    </lineage>
</organism>
<gene>
    <name evidence="2" type="ORF">GPM918_LOCUS41130</name>
    <name evidence="3" type="ORF">SRO942_LOCUS42146</name>
</gene>
<evidence type="ECO:0000313" key="2">
    <source>
        <dbReference type="EMBL" id="CAF1581529.1"/>
    </source>
</evidence>
<proteinExistence type="predicted"/>
<evidence type="ECO:0000256" key="1">
    <source>
        <dbReference type="SAM" id="MobiDB-lite"/>
    </source>
</evidence>
<comment type="caution">
    <text evidence="2">The sequence shown here is derived from an EMBL/GenBank/DDBJ whole genome shotgun (WGS) entry which is preliminary data.</text>
</comment>